<name>A0A109JW24_9HYPH</name>
<feature type="transmembrane region" description="Helical" evidence="7">
    <location>
        <begin position="213"/>
        <end position="231"/>
    </location>
</feature>
<dbReference type="Proteomes" id="UP000068164">
    <property type="component" value="Unassembled WGS sequence"/>
</dbReference>
<evidence type="ECO:0000259" key="8">
    <source>
        <dbReference type="PROSITE" id="PS50928"/>
    </source>
</evidence>
<comment type="similarity">
    <text evidence="7">Belongs to the binding-protein-dependent transport system permease family.</text>
</comment>
<feature type="transmembrane region" description="Helical" evidence="7">
    <location>
        <begin position="268"/>
        <end position="289"/>
    </location>
</feature>
<keyword evidence="4 7" id="KW-0812">Transmembrane</keyword>
<dbReference type="GO" id="GO:0005886">
    <property type="term" value="C:plasma membrane"/>
    <property type="evidence" value="ECO:0007669"/>
    <property type="project" value="UniProtKB-SubCell"/>
</dbReference>
<comment type="subcellular location">
    <subcellularLocation>
        <location evidence="1 7">Cell membrane</location>
        <topology evidence="1 7">Multi-pass membrane protein</topology>
    </subcellularLocation>
</comment>
<dbReference type="InterPro" id="IPR000515">
    <property type="entry name" value="MetI-like"/>
</dbReference>
<comment type="caution">
    <text evidence="9">The sequence shown here is derived from an EMBL/GenBank/DDBJ whole genome shotgun (WGS) entry which is preliminary data.</text>
</comment>
<dbReference type="PANTHER" id="PTHR32243:SF18">
    <property type="entry name" value="INNER MEMBRANE ABC TRANSPORTER PERMEASE PROTEIN YCJP"/>
    <property type="match status" value="1"/>
</dbReference>
<accession>A0A109JW24</accession>
<keyword evidence="3" id="KW-1003">Cell membrane</keyword>
<organism evidence="9 10">
    <name type="scientific">Rhizobium altiplani</name>
    <dbReference type="NCBI Taxonomy" id="1864509"/>
    <lineage>
        <taxon>Bacteria</taxon>
        <taxon>Pseudomonadati</taxon>
        <taxon>Pseudomonadota</taxon>
        <taxon>Alphaproteobacteria</taxon>
        <taxon>Hyphomicrobiales</taxon>
        <taxon>Rhizobiaceae</taxon>
        <taxon>Rhizobium/Agrobacterium group</taxon>
        <taxon>Rhizobium</taxon>
    </lineage>
</organism>
<evidence type="ECO:0000256" key="1">
    <source>
        <dbReference type="ARBA" id="ARBA00004651"/>
    </source>
</evidence>
<dbReference type="OrthoDB" id="9815445at2"/>
<dbReference type="SUPFAM" id="SSF161098">
    <property type="entry name" value="MetI-like"/>
    <property type="match status" value="1"/>
</dbReference>
<keyword evidence="10" id="KW-1185">Reference proteome</keyword>
<dbReference type="RefSeq" id="WP_062369457.1">
    <property type="nucleotide sequence ID" value="NZ_LNCD01000042.1"/>
</dbReference>
<evidence type="ECO:0000256" key="6">
    <source>
        <dbReference type="ARBA" id="ARBA00023136"/>
    </source>
</evidence>
<protein>
    <submittedName>
        <fullName evidence="9">ABC transporter permease</fullName>
    </submittedName>
</protein>
<evidence type="ECO:0000256" key="2">
    <source>
        <dbReference type="ARBA" id="ARBA00022448"/>
    </source>
</evidence>
<evidence type="ECO:0000256" key="3">
    <source>
        <dbReference type="ARBA" id="ARBA00022475"/>
    </source>
</evidence>
<evidence type="ECO:0000313" key="9">
    <source>
        <dbReference type="EMBL" id="KWV56171.1"/>
    </source>
</evidence>
<feature type="transmembrane region" description="Helical" evidence="7">
    <location>
        <begin position="110"/>
        <end position="130"/>
    </location>
</feature>
<feature type="transmembrane region" description="Helical" evidence="7">
    <location>
        <begin position="73"/>
        <end position="98"/>
    </location>
</feature>
<dbReference type="Pfam" id="PF00528">
    <property type="entry name" value="BPD_transp_1"/>
    <property type="match status" value="1"/>
</dbReference>
<dbReference type="Gene3D" id="1.10.3720.10">
    <property type="entry name" value="MetI-like"/>
    <property type="match status" value="1"/>
</dbReference>
<keyword evidence="2 7" id="KW-0813">Transport</keyword>
<dbReference type="AlphaFoldDB" id="A0A109JW24"/>
<evidence type="ECO:0000313" key="10">
    <source>
        <dbReference type="Proteomes" id="UP000068164"/>
    </source>
</evidence>
<dbReference type="InterPro" id="IPR035906">
    <property type="entry name" value="MetI-like_sf"/>
</dbReference>
<evidence type="ECO:0000256" key="4">
    <source>
        <dbReference type="ARBA" id="ARBA00022692"/>
    </source>
</evidence>
<evidence type="ECO:0000256" key="7">
    <source>
        <dbReference type="RuleBase" id="RU363032"/>
    </source>
</evidence>
<dbReference type="PROSITE" id="PS50928">
    <property type="entry name" value="ABC_TM1"/>
    <property type="match status" value="1"/>
</dbReference>
<dbReference type="CDD" id="cd06261">
    <property type="entry name" value="TM_PBP2"/>
    <property type="match status" value="1"/>
</dbReference>
<reference evidence="9 10" key="1">
    <citation type="submission" date="2015-11" db="EMBL/GenBank/DDBJ databases">
        <title>Draft Genome Sequence of the Strain BR 10423 (Rhizobium sp.) isolated from nodules of Mimosa pudica.</title>
        <authorList>
            <person name="Barauna A.C."/>
            <person name="Zilli J.E."/>
            <person name="Simoes-Araujo J.L."/>
            <person name="Reis V.M."/>
            <person name="James E.K."/>
            <person name="Reis F.B.Jr."/>
            <person name="Rouws L.F."/>
            <person name="Passos S.R."/>
            <person name="Gois S.R."/>
        </authorList>
    </citation>
    <scope>NUCLEOTIDE SEQUENCE [LARGE SCALE GENOMIC DNA]</scope>
    <source>
        <strain evidence="9 10">BR10423</strain>
    </source>
</reference>
<evidence type="ECO:0000256" key="5">
    <source>
        <dbReference type="ARBA" id="ARBA00022989"/>
    </source>
</evidence>
<feature type="transmembrane region" description="Helical" evidence="7">
    <location>
        <begin position="20"/>
        <end position="42"/>
    </location>
</feature>
<keyword evidence="6 7" id="KW-0472">Membrane</keyword>
<sequence length="303" mass="33748">MAVISPSENANKTRSDMLAYATLSLISIFCAVPFFWVLLASFDGNAQLFLRWPEQWSFANYLRVFTKEDGAKWLFNSLFVVGGATVLVMVLAGLGGYALSRTRAWWKLPFLYAILLIRVLPPTALVVPLYKFLLTLNNAEGAILRPIFGEYARPIMRWTGFIDGYLGLILVLATMQLPLALWIMKTFFDGLPRDYEEAALMDGATLLQRIRRVLIPLALPGLAAAGLFAFMSAWGDFLLPLIFLSSPELQTLPLGLFRAFLRINEIDYGLLAALAFIYLLPAVIAFGFARRFLVQTFAGGVKG</sequence>
<feature type="transmembrane region" description="Helical" evidence="7">
    <location>
        <begin position="164"/>
        <end position="184"/>
    </location>
</feature>
<feature type="domain" description="ABC transmembrane type-1" evidence="8">
    <location>
        <begin position="74"/>
        <end position="289"/>
    </location>
</feature>
<dbReference type="GO" id="GO:0055085">
    <property type="term" value="P:transmembrane transport"/>
    <property type="evidence" value="ECO:0007669"/>
    <property type="project" value="InterPro"/>
</dbReference>
<proteinExistence type="inferred from homology"/>
<gene>
    <name evidence="9" type="ORF">AS026_35200</name>
</gene>
<dbReference type="PANTHER" id="PTHR32243">
    <property type="entry name" value="MALTOSE TRANSPORT SYSTEM PERMEASE-RELATED"/>
    <property type="match status" value="1"/>
</dbReference>
<dbReference type="InterPro" id="IPR050901">
    <property type="entry name" value="BP-dep_ABC_trans_perm"/>
</dbReference>
<keyword evidence="5 7" id="KW-1133">Transmembrane helix</keyword>
<dbReference type="EMBL" id="LNCD01000042">
    <property type="protein sequence ID" value="KWV56171.1"/>
    <property type="molecule type" value="Genomic_DNA"/>
</dbReference>